<feature type="domain" description="RNase H type-1" evidence="1">
    <location>
        <begin position="157"/>
        <end position="205"/>
    </location>
</feature>
<dbReference type="InterPro" id="IPR002156">
    <property type="entry name" value="RNaseH_domain"/>
</dbReference>
<organism evidence="2 3">
    <name type="scientific">Sphagnum troendelagicum</name>
    <dbReference type="NCBI Taxonomy" id="128251"/>
    <lineage>
        <taxon>Eukaryota</taxon>
        <taxon>Viridiplantae</taxon>
        <taxon>Streptophyta</taxon>
        <taxon>Embryophyta</taxon>
        <taxon>Bryophyta</taxon>
        <taxon>Sphagnophytina</taxon>
        <taxon>Sphagnopsida</taxon>
        <taxon>Sphagnales</taxon>
        <taxon>Sphagnaceae</taxon>
        <taxon>Sphagnum</taxon>
    </lineage>
</organism>
<evidence type="ECO:0000259" key="1">
    <source>
        <dbReference type="Pfam" id="PF13456"/>
    </source>
</evidence>
<keyword evidence="3" id="KW-1185">Reference proteome</keyword>
<reference evidence="2" key="1">
    <citation type="submission" date="2024-02" db="EMBL/GenBank/DDBJ databases">
        <authorList>
            <consortium name="ELIXIR-Norway"/>
            <consortium name="Elixir Norway"/>
        </authorList>
    </citation>
    <scope>NUCLEOTIDE SEQUENCE</scope>
</reference>
<accession>A0ABP0U4L0</accession>
<dbReference type="Proteomes" id="UP001497512">
    <property type="component" value="Chromosome 19"/>
</dbReference>
<dbReference type="EMBL" id="OZ019911">
    <property type="protein sequence ID" value="CAK9212787.1"/>
    <property type="molecule type" value="Genomic_DNA"/>
</dbReference>
<name>A0ABP0U4L0_9BRYO</name>
<evidence type="ECO:0000313" key="2">
    <source>
        <dbReference type="EMBL" id="CAK9212787.1"/>
    </source>
</evidence>
<evidence type="ECO:0000313" key="3">
    <source>
        <dbReference type="Proteomes" id="UP001497512"/>
    </source>
</evidence>
<sequence length="218" mass="24959">METCSLERSPKKYALCSTIRFNVKTIYGRMFPGVTPHAIEICPFYGVENEEEADGWIRRYELWATQEKLNRKQKLQLVLLALFDAAYIWAKDLDLEKVKWVAFWHLFRERYVGDPTPWPGAAKFPFWLYFSGTARLAAGQSQGCAGVGIVLVSPLKVIGKWAICHSSVQHLRYRVHILLKRFFTCGVVYIPRKCNADAEALANKAIDFSSQQHDGPSR</sequence>
<proteinExistence type="predicted"/>
<protein>
    <recommendedName>
        <fullName evidence="1">RNase H type-1 domain-containing protein</fullName>
    </recommendedName>
</protein>
<gene>
    <name evidence="2" type="ORF">CSSPTR1EN2_LOCUS11411</name>
</gene>
<dbReference type="Pfam" id="PF13456">
    <property type="entry name" value="RVT_3"/>
    <property type="match status" value="1"/>
</dbReference>